<dbReference type="PANTHER" id="PTHR43116">
    <property type="entry name" value="PEPTIDE CHAIN RELEASE FACTOR 2"/>
    <property type="match status" value="1"/>
</dbReference>
<dbReference type="Gene3D" id="1.20.58.410">
    <property type="entry name" value="Release factor"/>
    <property type="match status" value="1"/>
</dbReference>
<keyword evidence="4" id="KW-0963">Cytoplasm</keyword>
<dbReference type="SUPFAM" id="SSF75620">
    <property type="entry name" value="Release factor"/>
    <property type="match status" value="1"/>
</dbReference>
<comment type="subcellular location">
    <subcellularLocation>
        <location evidence="4">Cytoplasm</location>
    </subcellularLocation>
</comment>
<dbReference type="Pfam" id="PF00472">
    <property type="entry name" value="RF-1"/>
    <property type="match status" value="1"/>
</dbReference>
<evidence type="ECO:0000313" key="7">
    <source>
        <dbReference type="EMBL" id="ACS83718.1"/>
    </source>
</evidence>
<comment type="PTM">
    <text evidence="4">Methylated by PrmC. Methylation increases the termination efficiency of RF2.</text>
</comment>
<dbReference type="Gene3D" id="3.30.70.1660">
    <property type="match status" value="1"/>
</dbReference>
<dbReference type="Pfam" id="PF03462">
    <property type="entry name" value="PCRF"/>
    <property type="match status" value="1"/>
</dbReference>
<gene>
    <name evidence="4" type="primary">prfB</name>
    <name evidence="7" type="ORF">WISOIL_0029</name>
</gene>
<evidence type="ECO:0000256" key="1">
    <source>
        <dbReference type="ARBA" id="ARBA00010835"/>
    </source>
</evidence>
<dbReference type="GO" id="GO:0016149">
    <property type="term" value="F:translation release factor activity, codon specific"/>
    <property type="evidence" value="ECO:0007669"/>
    <property type="project" value="UniProtKB-UniRule"/>
</dbReference>
<feature type="modified residue" description="N5-methylglutamine" evidence="4">
    <location>
        <position position="248"/>
    </location>
</feature>
<dbReference type="InterPro" id="IPR004374">
    <property type="entry name" value="PrfB"/>
</dbReference>
<dbReference type="NCBIfam" id="TIGR00020">
    <property type="entry name" value="prfB"/>
    <property type="match status" value="1"/>
</dbReference>
<dbReference type="InterPro" id="IPR045853">
    <property type="entry name" value="Pep_chain_release_fac_I_sf"/>
</dbReference>
<keyword evidence="3 4" id="KW-0648">Protein biosynthesis</keyword>
<evidence type="ECO:0000256" key="5">
    <source>
        <dbReference type="NCBIfam" id="TIGR00020"/>
    </source>
</evidence>
<evidence type="ECO:0000256" key="2">
    <source>
        <dbReference type="ARBA" id="ARBA00022481"/>
    </source>
</evidence>
<evidence type="ECO:0000256" key="4">
    <source>
        <dbReference type="HAMAP-Rule" id="MF_00094"/>
    </source>
</evidence>
<feature type="domain" description="Prokaryotic-type class I peptide chain release factors" evidence="6">
    <location>
        <begin position="241"/>
        <end position="257"/>
    </location>
</feature>
<proteinExistence type="inferred from homology"/>
<dbReference type="AlphaFoldDB" id="D6MLX8"/>
<evidence type="ECO:0000256" key="3">
    <source>
        <dbReference type="ARBA" id="ARBA00022917"/>
    </source>
</evidence>
<keyword evidence="2 4" id="KW-0488">Methylation</keyword>
<organism evidence="7">
    <name type="scientific">uncultured bacterium AOCefta2</name>
    <dbReference type="NCBI Taxonomy" id="654977"/>
    <lineage>
        <taxon>Bacteria</taxon>
        <taxon>environmental samples</taxon>
    </lineage>
</organism>
<dbReference type="SMART" id="SM00937">
    <property type="entry name" value="PCRF"/>
    <property type="match status" value="1"/>
</dbReference>
<reference evidence="7" key="1">
    <citation type="journal article" date="2010" name="Appl. Environ. Microbiol.">
        <title>Metagenomics Reveals Antibiotic Resistance Genes Encoding Predicted Bifunctional Proteins in Apple Orchard Soil.</title>
        <authorList>
            <person name="Donato J.J."/>
            <person name="Moe L.A."/>
            <person name="Converse B.J."/>
            <person name="Smart K.D."/>
            <person name="Berklein F.C."/>
            <person name="McManus P.S."/>
            <person name="Handelsman J."/>
        </authorList>
    </citation>
    <scope>NUCLEOTIDE SEQUENCE</scope>
</reference>
<dbReference type="InterPro" id="IPR005139">
    <property type="entry name" value="PCRF"/>
</dbReference>
<dbReference type="Gene3D" id="3.30.160.20">
    <property type="match status" value="1"/>
</dbReference>
<dbReference type="EMBL" id="GQ244490">
    <property type="protein sequence ID" value="ACS83718.1"/>
    <property type="molecule type" value="Genomic_DNA"/>
</dbReference>
<accession>D6MLX8</accession>
<dbReference type="HAMAP" id="MF_00094">
    <property type="entry name" value="Rel_fac_2"/>
    <property type="match status" value="1"/>
</dbReference>
<comment type="similarity">
    <text evidence="1 4">Belongs to the prokaryotic/mitochondrial release factor family.</text>
</comment>
<evidence type="ECO:0000259" key="6">
    <source>
        <dbReference type="PROSITE" id="PS00745"/>
    </source>
</evidence>
<dbReference type="FunFam" id="3.30.160.20:FF:000010">
    <property type="entry name" value="Peptide chain release factor 2"/>
    <property type="match status" value="1"/>
</dbReference>
<dbReference type="GO" id="GO:0005737">
    <property type="term" value="C:cytoplasm"/>
    <property type="evidence" value="ECO:0007669"/>
    <property type="project" value="UniProtKB-SubCell"/>
</dbReference>
<sequence>MIQSQNSRVRATAYSNPRSIFDVAGKRVDAERLEAESAAGDFWNDNQRAQEHLKKLTALKRVVEPWDALDRDTSDSLEMAEMLKAEGDESMAPELEKQAAELAQRLNDLEFKSMLSEAEDVSDSFLHIHPGAGGTESCDWANMLLRMYTRWAERKGFKVELIDLQPGEGAGISRVTLAVRGEYAFGYLKAESGVHRLVRISPFDANKRRHTSFASVHAYAEVTDDIEVEILDKDLRIDTYRSSGAGGQHVNVTDSAVRITHIPTKIVVSCQNERSQHKNKATAMKVLRSRLYQLYKEQREADQAAKAGEKKDISWGSQIRSYVFQPYQMVKDLRTDVETSNIGAVMDGAIDPFIEAFLRSQMGKQKV</sequence>
<dbReference type="PROSITE" id="PS00745">
    <property type="entry name" value="RF_PROK_I"/>
    <property type="match status" value="1"/>
</dbReference>
<dbReference type="InterPro" id="IPR000352">
    <property type="entry name" value="Pep_chain_release_fac_I"/>
</dbReference>
<protein>
    <recommendedName>
        <fullName evidence="4 5">Peptide chain release factor 2</fullName>
        <shortName evidence="4">RF-2</shortName>
    </recommendedName>
</protein>
<comment type="function">
    <text evidence="4">Peptide chain release factor 2 directs the termination of translation in response to the peptide chain termination codons UGA and UAA.</text>
</comment>
<name>D6MLX8_9BACT</name>
<dbReference type="PANTHER" id="PTHR43116:SF3">
    <property type="entry name" value="CLASS I PEPTIDE CHAIN RELEASE FACTOR"/>
    <property type="match status" value="1"/>
</dbReference>